<dbReference type="Proteomes" id="UP001597097">
    <property type="component" value="Unassembled WGS sequence"/>
</dbReference>
<evidence type="ECO:0000313" key="3">
    <source>
        <dbReference type="Proteomes" id="UP001597097"/>
    </source>
</evidence>
<dbReference type="PANTHER" id="PTHR33360:SF2">
    <property type="entry name" value="TRANSPOSASE FOR INSERTION SEQUENCE ELEMENT IS200"/>
    <property type="match status" value="1"/>
</dbReference>
<protein>
    <submittedName>
        <fullName evidence="2">IS200/IS605 family transposase</fullName>
    </submittedName>
</protein>
<dbReference type="InterPro" id="IPR002686">
    <property type="entry name" value="Transposase_17"/>
</dbReference>
<organism evidence="2 3">
    <name type="scientific">Nonomuraea guangzhouensis</name>
    <dbReference type="NCBI Taxonomy" id="1291555"/>
    <lineage>
        <taxon>Bacteria</taxon>
        <taxon>Bacillati</taxon>
        <taxon>Actinomycetota</taxon>
        <taxon>Actinomycetes</taxon>
        <taxon>Streptosporangiales</taxon>
        <taxon>Streptosporangiaceae</taxon>
        <taxon>Nonomuraea</taxon>
    </lineage>
</organism>
<dbReference type="SMART" id="SM01321">
    <property type="entry name" value="Y1_Tnp"/>
    <property type="match status" value="1"/>
</dbReference>
<accession>A0ABW4G4K5</accession>
<dbReference type="EMBL" id="JBHUCM010000010">
    <property type="protein sequence ID" value="MFD1537549.1"/>
    <property type="molecule type" value="Genomic_DNA"/>
</dbReference>
<feature type="domain" description="Transposase IS200-like" evidence="1">
    <location>
        <begin position="14"/>
        <end position="99"/>
    </location>
</feature>
<gene>
    <name evidence="2" type="primary">tnpA</name>
    <name evidence="2" type="ORF">ACFSJ0_10925</name>
</gene>
<name>A0ABW4G4K5_9ACTN</name>
<dbReference type="PANTHER" id="PTHR33360">
    <property type="entry name" value="TRANSPOSASE FOR INSERTION SEQUENCE ELEMENT IS200"/>
    <property type="match status" value="1"/>
</dbReference>
<comment type="caution">
    <text evidence="2">The sequence shown here is derived from an EMBL/GenBank/DDBJ whole genome shotgun (WGS) entry which is preliminary data.</text>
</comment>
<dbReference type="NCBIfam" id="NF033573">
    <property type="entry name" value="transpos_IS200"/>
    <property type="match status" value="1"/>
</dbReference>
<evidence type="ECO:0000259" key="1">
    <source>
        <dbReference type="SMART" id="SM01321"/>
    </source>
</evidence>
<proteinExistence type="predicted"/>
<evidence type="ECO:0000313" key="2">
    <source>
        <dbReference type="EMBL" id="MFD1537549.1"/>
    </source>
</evidence>
<reference evidence="3" key="1">
    <citation type="journal article" date="2019" name="Int. J. Syst. Evol. Microbiol.">
        <title>The Global Catalogue of Microorganisms (GCM) 10K type strain sequencing project: providing services to taxonomists for standard genome sequencing and annotation.</title>
        <authorList>
            <consortium name="The Broad Institute Genomics Platform"/>
            <consortium name="The Broad Institute Genome Sequencing Center for Infectious Disease"/>
            <person name="Wu L."/>
            <person name="Ma J."/>
        </authorList>
    </citation>
    <scope>NUCLEOTIDE SEQUENCE [LARGE SCALE GENOMIC DNA]</scope>
    <source>
        <strain evidence="3">CGMCC 1.15399</strain>
    </source>
</reference>
<sequence length="104" mass="12130">MEQNPDIRKGRHWVHELSVHIVFVTKYRGNVFTQPMLTRCEEIMNNVCADFGCELMQFNGADDHVRQHLWDGHLWSRSYYAGSTGAANHATVSRYIQNQDRPTH</sequence>
<keyword evidence="3" id="KW-1185">Reference proteome</keyword>
<dbReference type="Pfam" id="PF01797">
    <property type="entry name" value="Y1_Tnp"/>
    <property type="match status" value="2"/>
</dbReference>
<dbReference type="RefSeq" id="WP_219534632.1">
    <property type="nucleotide sequence ID" value="NZ_JAHKRM010000023.1"/>
</dbReference>